<evidence type="ECO:0000313" key="14">
    <source>
        <dbReference type="EMBL" id="PXV90138.1"/>
    </source>
</evidence>
<keyword evidence="9 10" id="KW-0131">Cell cycle</keyword>
<sequence>MRVSSIVYSLKQGFKNIIRNKMFSLASIATMAACIFLFGLFYTMVFNFQHIVKQAETGVSVSVFFNDGISQEQITAIGDEISKRVEVSKYEYISAEEALNRFINDTFNGNQELAESFQDDNPLANSASYEIYLNDVSLQKALVTYLESLDGVREVKRSEIVANTLANFNVLIGYISLAIIVILFAVAIFLISNTVTIGIAVRREEISIMKLIGATDFFVRAPFIVEGIMIGLIGSCIPLVALYFMYRNIIEFVNDKFKILQDLLNFLPVNTVFSTLIPIALLIGVGIGFMGSFITIRKHLKV</sequence>
<dbReference type="InterPro" id="IPR040690">
    <property type="entry name" value="FtsX_ECD"/>
</dbReference>
<dbReference type="AlphaFoldDB" id="A0A255IH45"/>
<feature type="transmembrane region" description="Helical" evidence="11">
    <location>
        <begin position="171"/>
        <end position="201"/>
    </location>
</feature>
<dbReference type="PANTHER" id="PTHR47755:SF1">
    <property type="entry name" value="CELL DIVISION PROTEIN FTSX"/>
    <property type="match status" value="1"/>
</dbReference>
<keyword evidence="8 10" id="KW-0472">Membrane</keyword>
<evidence type="ECO:0000313" key="15">
    <source>
        <dbReference type="Proteomes" id="UP000247523"/>
    </source>
</evidence>
<dbReference type="InterPro" id="IPR004513">
    <property type="entry name" value="FtsX"/>
</dbReference>
<reference evidence="14 15" key="1">
    <citation type="submission" date="2018-05" db="EMBL/GenBank/DDBJ databases">
        <title>Genomic Encyclopedia of Type Strains, Phase IV (KMG-IV): sequencing the most valuable type-strain genomes for metagenomic binning, comparative biology and taxonomic classification.</title>
        <authorList>
            <person name="Goeker M."/>
        </authorList>
    </citation>
    <scope>NUCLEOTIDE SEQUENCE [LARGE SCALE GENOMIC DNA]</scope>
    <source>
        <strain evidence="14 15">DSM 28816</strain>
    </source>
</reference>
<dbReference type="GO" id="GO:0051301">
    <property type="term" value="P:cell division"/>
    <property type="evidence" value="ECO:0007669"/>
    <property type="project" value="UniProtKB-KW"/>
</dbReference>
<comment type="caution">
    <text evidence="14">The sequence shown here is derived from an EMBL/GenBank/DDBJ whole genome shotgun (WGS) entry which is preliminary data.</text>
</comment>
<dbReference type="NCBIfam" id="NF038347">
    <property type="entry name" value="FtsX_Gpos"/>
    <property type="match status" value="1"/>
</dbReference>
<evidence type="ECO:0000256" key="7">
    <source>
        <dbReference type="ARBA" id="ARBA00022989"/>
    </source>
</evidence>
<dbReference type="EMBL" id="QICS01000005">
    <property type="protein sequence ID" value="PXV90138.1"/>
    <property type="molecule type" value="Genomic_DNA"/>
</dbReference>
<comment type="subcellular location">
    <subcellularLocation>
        <location evidence="1">Cell membrane</location>
        <topology evidence="1">Multi-pass membrane protein</topology>
    </subcellularLocation>
</comment>
<evidence type="ECO:0000256" key="9">
    <source>
        <dbReference type="ARBA" id="ARBA00023306"/>
    </source>
</evidence>
<feature type="transmembrane region" description="Helical" evidence="11">
    <location>
        <begin position="266"/>
        <end position="296"/>
    </location>
</feature>
<dbReference type="Gene3D" id="3.30.70.3040">
    <property type="match status" value="1"/>
</dbReference>
<dbReference type="RefSeq" id="WP_094377175.1">
    <property type="nucleotide sequence ID" value="NZ_QICS01000005.1"/>
</dbReference>
<feature type="transmembrane region" description="Helical" evidence="11">
    <location>
        <begin position="222"/>
        <end position="246"/>
    </location>
</feature>
<comment type="function">
    <text evidence="10">Part of the ABC transporter FtsEX involved in asymmetric cellular division facilitating the initiation of sporulation.</text>
</comment>
<evidence type="ECO:0000256" key="4">
    <source>
        <dbReference type="ARBA" id="ARBA00022475"/>
    </source>
</evidence>
<evidence type="ECO:0000256" key="11">
    <source>
        <dbReference type="SAM" id="Phobius"/>
    </source>
</evidence>
<name>A0A255IH45_9FIRM</name>
<dbReference type="Pfam" id="PF02687">
    <property type="entry name" value="FtsX"/>
    <property type="match status" value="1"/>
</dbReference>
<keyword evidence="6 11" id="KW-0812">Transmembrane</keyword>
<protein>
    <recommendedName>
        <fullName evidence="3 10">Cell division protein FtsX</fullName>
    </recommendedName>
</protein>
<evidence type="ECO:0000256" key="1">
    <source>
        <dbReference type="ARBA" id="ARBA00004651"/>
    </source>
</evidence>
<evidence type="ECO:0000256" key="8">
    <source>
        <dbReference type="ARBA" id="ARBA00023136"/>
    </source>
</evidence>
<comment type="similarity">
    <text evidence="2 10">Belongs to the ABC-4 integral membrane protein family. FtsX subfamily.</text>
</comment>
<dbReference type="PIRSF" id="PIRSF003097">
    <property type="entry name" value="FtsX"/>
    <property type="match status" value="1"/>
</dbReference>
<feature type="domain" description="FtsX extracellular" evidence="13">
    <location>
        <begin position="59"/>
        <end position="155"/>
    </location>
</feature>
<dbReference type="PANTHER" id="PTHR47755">
    <property type="entry name" value="CELL DIVISION PROTEIN FTSX"/>
    <property type="match status" value="1"/>
</dbReference>
<dbReference type="PROSITE" id="PS51257">
    <property type="entry name" value="PROKAR_LIPOPROTEIN"/>
    <property type="match status" value="1"/>
</dbReference>
<proteinExistence type="inferred from homology"/>
<accession>A0A255IH45</accession>
<evidence type="ECO:0000256" key="10">
    <source>
        <dbReference type="PIRNR" id="PIRNR003097"/>
    </source>
</evidence>
<dbReference type="Pfam" id="PF18075">
    <property type="entry name" value="FtsX_ECD"/>
    <property type="match status" value="1"/>
</dbReference>
<evidence type="ECO:0000256" key="2">
    <source>
        <dbReference type="ARBA" id="ARBA00007379"/>
    </source>
</evidence>
<evidence type="ECO:0000259" key="13">
    <source>
        <dbReference type="Pfam" id="PF18075"/>
    </source>
</evidence>
<keyword evidence="4 10" id="KW-1003">Cell membrane</keyword>
<dbReference type="Proteomes" id="UP000247523">
    <property type="component" value="Unassembled WGS sequence"/>
</dbReference>
<keyword evidence="5 10" id="KW-0132">Cell division</keyword>
<feature type="transmembrane region" description="Helical" evidence="11">
    <location>
        <begin position="21"/>
        <end position="42"/>
    </location>
</feature>
<dbReference type="InterPro" id="IPR058204">
    <property type="entry name" value="FtsX_firmicutes-type"/>
</dbReference>
<gene>
    <name evidence="14" type="ORF">C8E03_10545</name>
</gene>
<dbReference type="GO" id="GO:0005886">
    <property type="term" value="C:plasma membrane"/>
    <property type="evidence" value="ECO:0007669"/>
    <property type="project" value="UniProtKB-SubCell"/>
</dbReference>
<evidence type="ECO:0000256" key="6">
    <source>
        <dbReference type="ARBA" id="ARBA00022692"/>
    </source>
</evidence>
<keyword evidence="7 11" id="KW-1133">Transmembrane helix</keyword>
<organism evidence="14 15">
    <name type="scientific">Lachnotalea glycerini</name>
    <dbReference type="NCBI Taxonomy" id="1763509"/>
    <lineage>
        <taxon>Bacteria</taxon>
        <taxon>Bacillati</taxon>
        <taxon>Bacillota</taxon>
        <taxon>Clostridia</taxon>
        <taxon>Lachnospirales</taxon>
        <taxon>Lachnospiraceae</taxon>
        <taxon>Lachnotalea</taxon>
    </lineage>
</organism>
<evidence type="ECO:0000259" key="12">
    <source>
        <dbReference type="Pfam" id="PF02687"/>
    </source>
</evidence>
<feature type="domain" description="ABC3 transporter permease C-terminal" evidence="12">
    <location>
        <begin position="178"/>
        <end position="300"/>
    </location>
</feature>
<evidence type="ECO:0000256" key="5">
    <source>
        <dbReference type="ARBA" id="ARBA00022618"/>
    </source>
</evidence>
<evidence type="ECO:0000256" key="3">
    <source>
        <dbReference type="ARBA" id="ARBA00021907"/>
    </source>
</evidence>
<dbReference type="InterPro" id="IPR003838">
    <property type="entry name" value="ABC3_permease_C"/>
</dbReference>